<gene>
    <name evidence="3" type="ORF">URODEC1_LOCUS2192</name>
</gene>
<protein>
    <recommendedName>
        <fullName evidence="2">Kazal-like domain-containing protein</fullName>
    </recommendedName>
</protein>
<feature type="chain" id="PRO_5044828736" description="Kazal-like domain-containing protein" evidence="1">
    <location>
        <begin position="29"/>
        <end position="94"/>
    </location>
</feature>
<feature type="signal peptide" evidence="1">
    <location>
        <begin position="1"/>
        <end position="28"/>
    </location>
</feature>
<accession>A0ABC8VD59</accession>
<evidence type="ECO:0000259" key="2">
    <source>
        <dbReference type="PROSITE" id="PS00282"/>
    </source>
</evidence>
<name>A0ABC8VD59_9POAL</name>
<dbReference type="AlphaFoldDB" id="A0ABC8VD59"/>
<keyword evidence="4" id="KW-1185">Reference proteome</keyword>
<dbReference type="PROSITE" id="PS00282">
    <property type="entry name" value="KAZAL_1"/>
    <property type="match status" value="1"/>
</dbReference>
<evidence type="ECO:0000256" key="1">
    <source>
        <dbReference type="SAM" id="SignalP"/>
    </source>
</evidence>
<reference evidence="4" key="1">
    <citation type="submission" date="2024-06" db="EMBL/GenBank/DDBJ databases">
        <authorList>
            <person name="Ryan C."/>
        </authorList>
    </citation>
    <scope>NUCLEOTIDE SEQUENCE [LARGE SCALE GENOMIC DNA]</scope>
</reference>
<proteinExistence type="predicted"/>
<sequence length="94" mass="9538">MASGAASSLKMATITVVCIALVLSSSLGQDAAQQPPCCQCDQTCSSSTDGCTTSFCGSACGNATSPGCLSCKQAYFSKCKNLCMNYCTNNCVSC</sequence>
<evidence type="ECO:0000313" key="4">
    <source>
        <dbReference type="Proteomes" id="UP001497457"/>
    </source>
</evidence>
<dbReference type="Proteomes" id="UP001497457">
    <property type="component" value="Chromosome 1b"/>
</dbReference>
<dbReference type="InterPro" id="IPR002350">
    <property type="entry name" value="Kazal_dom"/>
</dbReference>
<evidence type="ECO:0000313" key="3">
    <source>
        <dbReference type="EMBL" id="CAL4888360.1"/>
    </source>
</evidence>
<keyword evidence="1" id="KW-0732">Signal</keyword>
<dbReference type="EMBL" id="OZ075111">
    <property type="protein sequence ID" value="CAL4888360.1"/>
    <property type="molecule type" value="Genomic_DNA"/>
</dbReference>
<feature type="domain" description="Kazal-like" evidence="2">
    <location>
        <begin position="60"/>
        <end position="83"/>
    </location>
</feature>
<organism evidence="3 4">
    <name type="scientific">Urochloa decumbens</name>
    <dbReference type="NCBI Taxonomy" id="240449"/>
    <lineage>
        <taxon>Eukaryota</taxon>
        <taxon>Viridiplantae</taxon>
        <taxon>Streptophyta</taxon>
        <taxon>Embryophyta</taxon>
        <taxon>Tracheophyta</taxon>
        <taxon>Spermatophyta</taxon>
        <taxon>Magnoliopsida</taxon>
        <taxon>Liliopsida</taxon>
        <taxon>Poales</taxon>
        <taxon>Poaceae</taxon>
        <taxon>PACMAD clade</taxon>
        <taxon>Panicoideae</taxon>
        <taxon>Panicodae</taxon>
        <taxon>Paniceae</taxon>
        <taxon>Melinidinae</taxon>
        <taxon>Urochloa</taxon>
    </lineage>
</organism>
<reference evidence="3 4" key="2">
    <citation type="submission" date="2024-10" db="EMBL/GenBank/DDBJ databases">
        <authorList>
            <person name="Ryan C."/>
        </authorList>
    </citation>
    <scope>NUCLEOTIDE SEQUENCE [LARGE SCALE GENOMIC DNA]</scope>
</reference>